<reference evidence="7" key="1">
    <citation type="submission" date="2015-10" db="EMBL/GenBank/DDBJ databases">
        <title>Draft genome sequence of Salegentibacter mishustinae KCTC 12263.</title>
        <authorList>
            <person name="Lin W."/>
            <person name="Zheng Q."/>
        </authorList>
    </citation>
    <scope>NUCLEOTIDE SEQUENCE [LARGE SCALE GENOMIC DNA]</scope>
    <source>
        <strain evidence="7">KCTC 12263</strain>
    </source>
</reference>
<evidence type="ECO:0000256" key="3">
    <source>
        <dbReference type="ARBA" id="ARBA00022989"/>
    </source>
</evidence>
<evidence type="ECO:0000313" key="7">
    <source>
        <dbReference type="EMBL" id="KRG28359.1"/>
    </source>
</evidence>
<dbReference type="InterPro" id="IPR009908">
    <property type="entry name" value="Methylamine_util_MauE"/>
</dbReference>
<accession>A0A0Q9ZHW7</accession>
<evidence type="ECO:0000256" key="2">
    <source>
        <dbReference type="ARBA" id="ARBA00022692"/>
    </source>
</evidence>
<proteinExistence type="predicted"/>
<dbReference type="RefSeq" id="WP_057482031.1">
    <property type="nucleotide sequence ID" value="NZ_BMWR01000001.1"/>
</dbReference>
<keyword evidence="2 5" id="KW-0812">Transmembrane</keyword>
<keyword evidence="8" id="KW-1185">Reference proteome</keyword>
<dbReference type="EMBL" id="LKTP01000023">
    <property type="protein sequence ID" value="KRG28359.1"/>
    <property type="molecule type" value="Genomic_DNA"/>
</dbReference>
<dbReference type="STRING" id="270918.APR42_06105"/>
<dbReference type="AlphaFoldDB" id="A0A0Q9ZHW7"/>
<feature type="transmembrane region" description="Helical" evidence="5">
    <location>
        <begin position="35"/>
        <end position="59"/>
    </location>
</feature>
<evidence type="ECO:0000313" key="8">
    <source>
        <dbReference type="Proteomes" id="UP000051643"/>
    </source>
</evidence>
<dbReference type="Pfam" id="PF07291">
    <property type="entry name" value="MauE"/>
    <property type="match status" value="1"/>
</dbReference>
<protein>
    <recommendedName>
        <fullName evidence="6">Methylamine utilisation protein MauE domain-containing protein</fullName>
    </recommendedName>
</protein>
<dbReference type="PANTHER" id="PTHR36974:SF1">
    <property type="entry name" value="DOXX FAMILY MEMBRANE PROTEIN"/>
    <property type="match status" value="1"/>
</dbReference>
<dbReference type="OrthoDB" id="327939at2"/>
<evidence type="ECO:0000256" key="5">
    <source>
        <dbReference type="SAM" id="Phobius"/>
    </source>
</evidence>
<dbReference type="PANTHER" id="PTHR36974">
    <property type="entry name" value="MEMBRANE PROTEIN-RELATED"/>
    <property type="match status" value="1"/>
</dbReference>
<feature type="transmembrane region" description="Helical" evidence="5">
    <location>
        <begin position="6"/>
        <end position="23"/>
    </location>
</feature>
<evidence type="ECO:0000259" key="6">
    <source>
        <dbReference type="Pfam" id="PF07291"/>
    </source>
</evidence>
<evidence type="ECO:0000256" key="1">
    <source>
        <dbReference type="ARBA" id="ARBA00004141"/>
    </source>
</evidence>
<dbReference type="GO" id="GO:0030416">
    <property type="term" value="P:methylamine metabolic process"/>
    <property type="evidence" value="ECO:0007669"/>
    <property type="project" value="InterPro"/>
</dbReference>
<keyword evidence="4 5" id="KW-0472">Membrane</keyword>
<name>A0A0Q9ZHW7_9FLAO</name>
<organism evidence="7 8">
    <name type="scientific">Salegentibacter mishustinae</name>
    <dbReference type="NCBI Taxonomy" id="270918"/>
    <lineage>
        <taxon>Bacteria</taxon>
        <taxon>Pseudomonadati</taxon>
        <taxon>Bacteroidota</taxon>
        <taxon>Flavobacteriia</taxon>
        <taxon>Flavobacteriales</taxon>
        <taxon>Flavobacteriaceae</taxon>
        <taxon>Salegentibacter</taxon>
    </lineage>
</organism>
<feature type="domain" description="Methylamine utilisation protein MauE" evidence="6">
    <location>
        <begin position="8"/>
        <end position="89"/>
    </location>
</feature>
<comment type="caution">
    <text evidence="7">The sequence shown here is derived from an EMBL/GenBank/DDBJ whole genome shotgun (WGS) entry which is preliminary data.</text>
</comment>
<dbReference type="GO" id="GO:0016020">
    <property type="term" value="C:membrane"/>
    <property type="evidence" value="ECO:0007669"/>
    <property type="project" value="UniProtKB-SubCell"/>
</dbReference>
<comment type="subcellular location">
    <subcellularLocation>
        <location evidence="1">Membrane</location>
        <topology evidence="1">Multi-pass membrane protein</topology>
    </subcellularLocation>
</comment>
<sequence>MQYPWHLYLMGAMYIVAGTIHFIKPKMYMRIMPRYLPAHKTLVLLSGLAEIFLGFMLFFPETKDLAIYGIILMLLVFLLVHFYMLSSKKAGAGIPKWALLLRVPLQFFLMYWAWFYLQF</sequence>
<gene>
    <name evidence="7" type="ORF">APR42_06105</name>
</gene>
<feature type="transmembrane region" description="Helical" evidence="5">
    <location>
        <begin position="65"/>
        <end position="85"/>
    </location>
</feature>
<evidence type="ECO:0000256" key="4">
    <source>
        <dbReference type="ARBA" id="ARBA00023136"/>
    </source>
</evidence>
<dbReference type="Proteomes" id="UP000051643">
    <property type="component" value="Unassembled WGS sequence"/>
</dbReference>
<keyword evidence="3 5" id="KW-1133">Transmembrane helix</keyword>
<feature type="transmembrane region" description="Helical" evidence="5">
    <location>
        <begin position="97"/>
        <end position="117"/>
    </location>
</feature>